<protein>
    <submittedName>
        <fullName evidence="2">Uncharacterized protein</fullName>
    </submittedName>
</protein>
<dbReference type="Pfam" id="PF13481">
    <property type="entry name" value="AAA_25"/>
    <property type="match status" value="1"/>
</dbReference>
<dbReference type="Gene3D" id="3.40.50.300">
    <property type="entry name" value="P-loop containing nucleotide triphosphate hydrolases"/>
    <property type="match status" value="1"/>
</dbReference>
<evidence type="ECO:0000313" key="3">
    <source>
        <dbReference type="Proteomes" id="UP000316770"/>
    </source>
</evidence>
<dbReference type="InterPro" id="IPR027417">
    <property type="entry name" value="P-loop_NTPase"/>
</dbReference>
<name>A0A518ITR1_9BACT</name>
<dbReference type="SUPFAM" id="SSF52540">
    <property type="entry name" value="P-loop containing nucleoside triphosphate hydrolases"/>
    <property type="match status" value="1"/>
</dbReference>
<gene>
    <name evidence="2" type="ORF">Mal33_24660</name>
</gene>
<feature type="region of interest" description="Disordered" evidence="1">
    <location>
        <begin position="434"/>
        <end position="463"/>
    </location>
</feature>
<keyword evidence="3" id="KW-1185">Reference proteome</keyword>
<reference evidence="2 3" key="1">
    <citation type="submission" date="2019-02" db="EMBL/GenBank/DDBJ databases">
        <title>Deep-cultivation of Planctomycetes and their phenomic and genomic characterization uncovers novel biology.</title>
        <authorList>
            <person name="Wiegand S."/>
            <person name="Jogler M."/>
            <person name="Boedeker C."/>
            <person name="Pinto D."/>
            <person name="Vollmers J."/>
            <person name="Rivas-Marin E."/>
            <person name="Kohn T."/>
            <person name="Peeters S.H."/>
            <person name="Heuer A."/>
            <person name="Rast P."/>
            <person name="Oberbeckmann S."/>
            <person name="Bunk B."/>
            <person name="Jeske O."/>
            <person name="Meyerdierks A."/>
            <person name="Storesund J.E."/>
            <person name="Kallscheuer N."/>
            <person name="Luecker S."/>
            <person name="Lage O.M."/>
            <person name="Pohl T."/>
            <person name="Merkel B.J."/>
            <person name="Hornburger P."/>
            <person name="Mueller R.-W."/>
            <person name="Bruemmer F."/>
            <person name="Labrenz M."/>
            <person name="Spormann A.M."/>
            <person name="Op den Camp H."/>
            <person name="Overmann J."/>
            <person name="Amann R."/>
            <person name="Jetten M.S.M."/>
            <person name="Mascher T."/>
            <person name="Medema M.H."/>
            <person name="Devos D.P."/>
            <person name="Kaster A.-K."/>
            <person name="Ovreas L."/>
            <person name="Rohde M."/>
            <person name="Galperin M.Y."/>
            <person name="Jogler C."/>
        </authorList>
    </citation>
    <scope>NUCLEOTIDE SEQUENCE [LARGE SCALE GENOMIC DNA]</scope>
    <source>
        <strain evidence="2 3">Mal33</strain>
    </source>
</reference>
<proteinExistence type="predicted"/>
<organism evidence="2 3">
    <name type="scientific">Rosistilla oblonga</name>
    <dbReference type="NCBI Taxonomy" id="2527990"/>
    <lineage>
        <taxon>Bacteria</taxon>
        <taxon>Pseudomonadati</taxon>
        <taxon>Planctomycetota</taxon>
        <taxon>Planctomycetia</taxon>
        <taxon>Pirellulales</taxon>
        <taxon>Pirellulaceae</taxon>
        <taxon>Rosistilla</taxon>
    </lineage>
</organism>
<evidence type="ECO:0000256" key="1">
    <source>
        <dbReference type="SAM" id="MobiDB-lite"/>
    </source>
</evidence>
<sequence length="463" mass="51017">MNSIMLEQPSIDCLVREMRDDGCDAVLNCFGDLEFSGSDHEDWQLKLQDRTPELMAYLGSVRPDDQPPVGDSLMRGMMRQHGIGAPWSSKELDDAKIDTQFLVNEVLVSGQPCVIAGASKSMKTSTAIDLAISLASGSPFLGRFLIPAAKRVLLLSAESGEGTIQETSRRVAKSKGLRLPACDSVQWGFWVPRAKDAEHLAILDYQLKESGAEVVVIDPLYQCLAGEDMSNLSMNGRQLQAIVGVCKQRNVTPVLVDHVKRSSTNASYHKPLELSDISGAGKAEFFRQWILLGRRQRFNPEHPFHRLWMTLGGSAGHCNMYALDIDESREATTKGRAWKVCVRSKAIAEAEDAKQRDASGIAKREMAANATLEENMQRVRDVFKPESNDKGWSKRQIRDALTPSLSGDTVNKVLERLVELGEVAVIPAGTVRNSHPRYRRTQPVGQAMNPTSGGTAGTKRDDQ</sequence>
<dbReference type="RefSeq" id="WP_145284953.1">
    <property type="nucleotide sequence ID" value="NZ_CP036318.1"/>
</dbReference>
<evidence type="ECO:0000313" key="2">
    <source>
        <dbReference type="EMBL" id="QDV56476.1"/>
    </source>
</evidence>
<accession>A0A518ITR1</accession>
<dbReference type="EMBL" id="CP036318">
    <property type="protein sequence ID" value="QDV56476.1"/>
    <property type="molecule type" value="Genomic_DNA"/>
</dbReference>
<dbReference type="Proteomes" id="UP000316770">
    <property type="component" value="Chromosome"/>
</dbReference>
<dbReference type="AlphaFoldDB" id="A0A518ITR1"/>